<dbReference type="GeneID" id="5969852"/>
<dbReference type="Proteomes" id="UP000001055">
    <property type="component" value="Unassembled WGS sequence"/>
</dbReference>
<dbReference type="KEGG" id="pno:SNOG_02395"/>
<name>Q0V0R9_PHANO</name>
<accession>Q0V0R9</accession>
<evidence type="ECO:0000313" key="2">
    <source>
        <dbReference type="EMBL" id="EAT90607.1"/>
    </source>
</evidence>
<sequence length="51" mass="5376">MAEATHASQLGAANRRPWTRLFIPGSGDGRKLLAPAQGCSGSARERKLNLG</sequence>
<protein>
    <submittedName>
        <fullName evidence="2">Uncharacterized protein</fullName>
    </submittedName>
</protein>
<proteinExistence type="predicted"/>
<evidence type="ECO:0000313" key="3">
    <source>
        <dbReference type="Proteomes" id="UP000001055"/>
    </source>
</evidence>
<dbReference type="EMBL" id="CH445327">
    <property type="protein sequence ID" value="EAT90607.1"/>
    <property type="molecule type" value="Genomic_DNA"/>
</dbReference>
<reference evidence="3" key="1">
    <citation type="journal article" date="2007" name="Plant Cell">
        <title>Dothideomycete-plant interactions illuminated by genome sequencing and EST analysis of the wheat pathogen Stagonospora nodorum.</title>
        <authorList>
            <person name="Hane J.K."/>
            <person name="Lowe R.G."/>
            <person name="Solomon P.S."/>
            <person name="Tan K.C."/>
            <person name="Schoch C.L."/>
            <person name="Spatafora J.W."/>
            <person name="Crous P.W."/>
            <person name="Kodira C."/>
            <person name="Birren B.W."/>
            <person name="Galagan J.E."/>
            <person name="Torriani S.F."/>
            <person name="McDonald B.A."/>
            <person name="Oliver R.P."/>
        </authorList>
    </citation>
    <scope>NUCLEOTIDE SEQUENCE [LARGE SCALE GENOMIC DNA]</scope>
    <source>
        <strain evidence="3">SN15 / ATCC MYA-4574 / FGSC 10173</strain>
    </source>
</reference>
<dbReference type="InParanoid" id="Q0V0R9"/>
<organism evidence="2 3">
    <name type="scientific">Phaeosphaeria nodorum (strain SN15 / ATCC MYA-4574 / FGSC 10173)</name>
    <name type="common">Glume blotch fungus</name>
    <name type="synonym">Parastagonospora nodorum</name>
    <dbReference type="NCBI Taxonomy" id="321614"/>
    <lineage>
        <taxon>Eukaryota</taxon>
        <taxon>Fungi</taxon>
        <taxon>Dikarya</taxon>
        <taxon>Ascomycota</taxon>
        <taxon>Pezizomycotina</taxon>
        <taxon>Dothideomycetes</taxon>
        <taxon>Pleosporomycetidae</taxon>
        <taxon>Pleosporales</taxon>
        <taxon>Pleosporineae</taxon>
        <taxon>Phaeosphaeriaceae</taxon>
        <taxon>Parastagonospora</taxon>
    </lineage>
</organism>
<dbReference type="AlphaFoldDB" id="Q0V0R9"/>
<feature type="region of interest" description="Disordered" evidence="1">
    <location>
        <begin position="25"/>
        <end position="51"/>
    </location>
</feature>
<dbReference type="RefSeq" id="XP_001793002.1">
    <property type="nucleotide sequence ID" value="XM_001792950.1"/>
</dbReference>
<gene>
    <name evidence="2" type="ORF">SNOG_02395</name>
</gene>
<evidence type="ECO:0000256" key="1">
    <source>
        <dbReference type="SAM" id="MobiDB-lite"/>
    </source>
</evidence>